<dbReference type="InterPro" id="IPR053790">
    <property type="entry name" value="P5CR-like_CS"/>
</dbReference>
<protein>
    <submittedName>
        <fullName evidence="5">Competence protein ComER</fullName>
    </submittedName>
</protein>
<feature type="domain" description="Pyrroline-5-carboxylate reductase catalytic N-terminal" evidence="3">
    <location>
        <begin position="3"/>
        <end position="98"/>
    </location>
</feature>
<feature type="domain" description="Pyrroline-5-carboxylate reductase dimerisation" evidence="4">
    <location>
        <begin position="164"/>
        <end position="263"/>
    </location>
</feature>
<dbReference type="GO" id="GO:0004735">
    <property type="term" value="F:pyrroline-5-carboxylate reductase activity"/>
    <property type="evidence" value="ECO:0007669"/>
    <property type="project" value="InterPro"/>
</dbReference>
<accession>A0A1H3KGM2</accession>
<feature type="binding site" evidence="2">
    <location>
        <begin position="7"/>
        <end position="12"/>
    </location>
    <ligand>
        <name>NADP(+)</name>
        <dbReference type="ChEBI" id="CHEBI:58349"/>
    </ligand>
</feature>
<dbReference type="InterPro" id="IPR028939">
    <property type="entry name" value="P5C_Rdtase_cat_N"/>
</dbReference>
<organism evidence="5 6">
    <name type="scientific">Evansella caseinilytica</name>
    <dbReference type="NCBI Taxonomy" id="1503961"/>
    <lineage>
        <taxon>Bacteria</taxon>
        <taxon>Bacillati</taxon>
        <taxon>Bacillota</taxon>
        <taxon>Bacilli</taxon>
        <taxon>Bacillales</taxon>
        <taxon>Bacillaceae</taxon>
        <taxon>Evansella</taxon>
    </lineage>
</organism>
<gene>
    <name evidence="5" type="ORF">SAMN05421736_102134</name>
</gene>
<comment type="similarity">
    <text evidence="1">Belongs to the pyrroline-5-carboxylate reductase family.</text>
</comment>
<sequence>MKRIGFIGTGSMGKILIQSFLEARAIAPEKLWITNRTIEKAYALAASYEELNVVHDARTLIKQCDWIFICTKPLQIIPILQDNADVLTAEQTIISITSPILVHELASVTTANAVRFIPSIVNRALDGPSLVTFGTAVNEADKTDLLRLFSAVSKPEIIDDSITRIASDIGCCGPAFLSFLIEKMIDAAVEKTKISEEEATAIMESMLIGYGELLKQKHFTLQTLQERVTVPGGVTGAGLEVLKAEITDQFHHLFEKTHEKYDEDRHLVQKQMQELKKSEE</sequence>
<dbReference type="PANTHER" id="PTHR11645:SF51">
    <property type="entry name" value="COME OPERON PROTEIN 4"/>
    <property type="match status" value="1"/>
</dbReference>
<dbReference type="PROSITE" id="PS00521">
    <property type="entry name" value="P5CR"/>
    <property type="match status" value="1"/>
</dbReference>
<keyword evidence="6" id="KW-1185">Reference proteome</keyword>
<evidence type="ECO:0000313" key="6">
    <source>
        <dbReference type="Proteomes" id="UP000198935"/>
    </source>
</evidence>
<dbReference type="Gene3D" id="3.40.50.720">
    <property type="entry name" value="NAD(P)-binding Rossmann-like Domain"/>
    <property type="match status" value="1"/>
</dbReference>
<dbReference type="EMBL" id="FNPI01000002">
    <property type="protein sequence ID" value="SDY50768.1"/>
    <property type="molecule type" value="Genomic_DNA"/>
</dbReference>
<dbReference type="AlphaFoldDB" id="A0A1H3KGM2"/>
<dbReference type="NCBIfam" id="NF005814">
    <property type="entry name" value="PRK07680.1"/>
    <property type="match status" value="1"/>
</dbReference>
<keyword evidence="2" id="KW-0521">NADP</keyword>
<dbReference type="InterPro" id="IPR029036">
    <property type="entry name" value="P5CR_dimer"/>
</dbReference>
<dbReference type="PANTHER" id="PTHR11645">
    <property type="entry name" value="PYRROLINE-5-CARBOXYLATE REDUCTASE"/>
    <property type="match status" value="1"/>
</dbReference>
<dbReference type="Pfam" id="PF14748">
    <property type="entry name" value="P5CR_dimer"/>
    <property type="match status" value="1"/>
</dbReference>
<dbReference type="SUPFAM" id="SSF48179">
    <property type="entry name" value="6-phosphogluconate dehydrogenase C-terminal domain-like"/>
    <property type="match status" value="1"/>
</dbReference>
<evidence type="ECO:0000256" key="2">
    <source>
        <dbReference type="PIRSR" id="PIRSR000193-1"/>
    </source>
</evidence>
<evidence type="ECO:0000259" key="4">
    <source>
        <dbReference type="Pfam" id="PF14748"/>
    </source>
</evidence>
<dbReference type="STRING" id="1503961.SAMN05421736_102134"/>
<dbReference type="Proteomes" id="UP000198935">
    <property type="component" value="Unassembled WGS sequence"/>
</dbReference>
<name>A0A1H3KGM2_9BACI</name>
<dbReference type="GO" id="GO:0055129">
    <property type="term" value="P:L-proline biosynthetic process"/>
    <property type="evidence" value="ECO:0007669"/>
    <property type="project" value="TreeGrafter"/>
</dbReference>
<dbReference type="InterPro" id="IPR008927">
    <property type="entry name" value="6-PGluconate_DH-like_C_sf"/>
</dbReference>
<dbReference type="InterPro" id="IPR000304">
    <property type="entry name" value="Pyrroline-COOH_reductase"/>
</dbReference>
<evidence type="ECO:0000256" key="1">
    <source>
        <dbReference type="ARBA" id="ARBA00005525"/>
    </source>
</evidence>
<proteinExistence type="inferred from homology"/>
<dbReference type="SUPFAM" id="SSF51735">
    <property type="entry name" value="NAD(P)-binding Rossmann-fold domains"/>
    <property type="match status" value="1"/>
</dbReference>
<reference evidence="6" key="1">
    <citation type="submission" date="2016-10" db="EMBL/GenBank/DDBJ databases">
        <authorList>
            <person name="Varghese N."/>
            <person name="Submissions S."/>
        </authorList>
    </citation>
    <scope>NUCLEOTIDE SEQUENCE [LARGE SCALE GENOMIC DNA]</scope>
    <source>
        <strain evidence="6">SP</strain>
    </source>
</reference>
<dbReference type="PIRSF" id="PIRSF000193">
    <property type="entry name" value="Pyrrol-5-carb_rd"/>
    <property type="match status" value="1"/>
</dbReference>
<dbReference type="Pfam" id="PF03807">
    <property type="entry name" value="F420_oxidored"/>
    <property type="match status" value="1"/>
</dbReference>
<evidence type="ECO:0000259" key="3">
    <source>
        <dbReference type="Pfam" id="PF03807"/>
    </source>
</evidence>
<dbReference type="Gene3D" id="1.10.3730.10">
    <property type="entry name" value="ProC C-terminal domain-like"/>
    <property type="match status" value="1"/>
</dbReference>
<dbReference type="InterPro" id="IPR036291">
    <property type="entry name" value="NAD(P)-bd_dom_sf"/>
</dbReference>
<evidence type="ECO:0000313" key="5">
    <source>
        <dbReference type="EMBL" id="SDY50768.1"/>
    </source>
</evidence>